<dbReference type="SUPFAM" id="SSF47113">
    <property type="entry name" value="Histone-fold"/>
    <property type="match status" value="1"/>
</dbReference>
<dbReference type="PANTHER" id="PTHR47326:SF1">
    <property type="entry name" value="HTH PSQ-TYPE DOMAIN-CONTAINING PROTEIN"/>
    <property type="match status" value="1"/>
</dbReference>
<dbReference type="PANTHER" id="PTHR47326">
    <property type="entry name" value="TRANSPOSABLE ELEMENT TC3 TRANSPOSASE-LIKE PROTEIN"/>
    <property type="match status" value="1"/>
</dbReference>
<reference evidence="7 8" key="1">
    <citation type="submission" date="2022-01" db="EMBL/GenBank/DDBJ databases">
        <title>A chromosomal length assembly of Cordylochernes scorpioides.</title>
        <authorList>
            <person name="Zeh D."/>
            <person name="Zeh J."/>
        </authorList>
    </citation>
    <scope>NUCLEOTIDE SEQUENCE [LARGE SCALE GENOMIC DNA]</scope>
    <source>
        <strain evidence="7">IN4F17</strain>
        <tissue evidence="7">Whole Body</tissue>
    </source>
</reference>
<evidence type="ECO:0000256" key="1">
    <source>
        <dbReference type="ARBA" id="ARBA00004123"/>
    </source>
</evidence>
<feature type="compositionally biased region" description="Polar residues" evidence="5">
    <location>
        <begin position="151"/>
        <end position="160"/>
    </location>
</feature>
<dbReference type="InterPro" id="IPR036397">
    <property type="entry name" value="RNaseH_sf"/>
</dbReference>
<dbReference type="Gene3D" id="3.30.420.10">
    <property type="entry name" value="Ribonuclease H-like superfamily/Ribonuclease H"/>
    <property type="match status" value="1"/>
</dbReference>
<dbReference type="Pfam" id="PF15511">
    <property type="entry name" value="CENP-T_C"/>
    <property type="match status" value="1"/>
</dbReference>
<dbReference type="InterPro" id="IPR035425">
    <property type="entry name" value="CENP-T/H4_C"/>
</dbReference>
<dbReference type="Proteomes" id="UP001235939">
    <property type="component" value="Chromosome 03"/>
</dbReference>
<name>A0ABY6K9S9_9ARAC</name>
<evidence type="ECO:0000259" key="6">
    <source>
        <dbReference type="Pfam" id="PF15511"/>
    </source>
</evidence>
<evidence type="ECO:0000256" key="2">
    <source>
        <dbReference type="ARBA" id="ARBA00004286"/>
    </source>
</evidence>
<gene>
    <name evidence="7" type="ORF">LAZ67_3004791</name>
</gene>
<feature type="compositionally biased region" description="Basic and acidic residues" evidence="5">
    <location>
        <begin position="177"/>
        <end position="187"/>
    </location>
</feature>
<keyword evidence="4" id="KW-0539">Nucleus</keyword>
<evidence type="ECO:0000256" key="3">
    <source>
        <dbReference type="ARBA" id="ARBA00022454"/>
    </source>
</evidence>
<feature type="compositionally biased region" description="Polar residues" evidence="5">
    <location>
        <begin position="195"/>
        <end position="212"/>
    </location>
</feature>
<comment type="subcellular location">
    <subcellularLocation>
        <location evidence="2">Chromosome</location>
    </subcellularLocation>
    <subcellularLocation>
        <location evidence="1">Nucleus</location>
    </subcellularLocation>
</comment>
<evidence type="ECO:0000313" key="8">
    <source>
        <dbReference type="Proteomes" id="UP001235939"/>
    </source>
</evidence>
<organism evidence="7 8">
    <name type="scientific">Cordylochernes scorpioides</name>
    <dbReference type="NCBI Taxonomy" id="51811"/>
    <lineage>
        <taxon>Eukaryota</taxon>
        <taxon>Metazoa</taxon>
        <taxon>Ecdysozoa</taxon>
        <taxon>Arthropoda</taxon>
        <taxon>Chelicerata</taxon>
        <taxon>Arachnida</taxon>
        <taxon>Pseudoscorpiones</taxon>
        <taxon>Cheliferoidea</taxon>
        <taxon>Chernetidae</taxon>
        <taxon>Cordylochernes</taxon>
    </lineage>
</organism>
<dbReference type="Gene3D" id="1.10.20.10">
    <property type="entry name" value="Histone, subunit A"/>
    <property type="match status" value="1"/>
</dbReference>
<keyword evidence="3" id="KW-0158">Chromosome</keyword>
<evidence type="ECO:0000313" key="7">
    <source>
        <dbReference type="EMBL" id="UYV65592.1"/>
    </source>
</evidence>
<proteinExistence type="predicted"/>
<sequence>MEDLLISPAVPNKDTFGADRVISRHFIHQWPPRSPDLTPCDFWLWGYIKSRVYRCRPTTLAMLKASIRWHVLSISTNILFNAVHSVIYRLQAVFENEGRHIEQGLDFSRVVPGLMNQHPYCFKAGRYFLDPSQLTSHGKARRRKEEDKPHSATSNLSSKHGTPPAPDFIPESTTRIADIKKPEEQITKRPRSKTLTKPSDPSTSKDVSSATQTTKGYYWKEHRMKCNFEEEAFLRSLKDYTYGGEEASAFRLQGAQMWTSAHRSSSESSCSSYGVCQRFQMEKEQGTDPESFYNYDNSLLPRPESPSISSSDNEVDIGLESDDDDMVENSYEEYKQITDIFNLLKISSQRLTFCNTTLPPGLGICHPLASKKEIPKPRISSSLVRCLFKHFCSYPIAKEVYEVLNDYCDLYFKQMVRDLESYCEKENRNVITGADMDHLLKKQRGNLRKEIAEKLSQNQSKTRTFPI</sequence>
<feature type="domain" description="CENP-T/Histone H4 histone fold" evidence="6">
    <location>
        <begin position="377"/>
        <end position="447"/>
    </location>
</feature>
<accession>A0ABY6K9S9</accession>
<dbReference type="InterPro" id="IPR009072">
    <property type="entry name" value="Histone-fold"/>
</dbReference>
<dbReference type="EMBL" id="CP092865">
    <property type="protein sequence ID" value="UYV65592.1"/>
    <property type="molecule type" value="Genomic_DNA"/>
</dbReference>
<protein>
    <recommendedName>
        <fullName evidence="6">CENP-T/Histone H4 histone fold domain-containing protein</fullName>
    </recommendedName>
</protein>
<keyword evidence="8" id="KW-1185">Reference proteome</keyword>
<feature type="region of interest" description="Disordered" evidence="5">
    <location>
        <begin position="135"/>
        <end position="212"/>
    </location>
</feature>
<evidence type="ECO:0000256" key="4">
    <source>
        <dbReference type="ARBA" id="ARBA00023242"/>
    </source>
</evidence>
<evidence type="ECO:0000256" key="5">
    <source>
        <dbReference type="SAM" id="MobiDB-lite"/>
    </source>
</evidence>